<feature type="region of interest" description="Disordered" evidence="1">
    <location>
        <begin position="1"/>
        <end position="23"/>
    </location>
</feature>
<dbReference type="PANTHER" id="PTHR41771">
    <property type="entry name" value="MEMBRANE PROTEIN-RELATED"/>
    <property type="match status" value="1"/>
</dbReference>
<gene>
    <name evidence="3" type="ORF">Phou_001440</name>
</gene>
<feature type="transmembrane region" description="Helical" evidence="2">
    <location>
        <begin position="203"/>
        <end position="220"/>
    </location>
</feature>
<feature type="region of interest" description="Disordered" evidence="1">
    <location>
        <begin position="401"/>
        <end position="461"/>
    </location>
</feature>
<accession>A0A6V8JXK5</accession>
<reference evidence="3 4" key="1">
    <citation type="submission" date="2020-03" db="EMBL/GenBank/DDBJ databases">
        <title>Whole genome shotgun sequence of Phytohabitans houttuyneae NBRC 108639.</title>
        <authorList>
            <person name="Komaki H."/>
            <person name="Tamura T."/>
        </authorList>
    </citation>
    <scope>NUCLEOTIDE SEQUENCE [LARGE SCALE GENOMIC DNA]</scope>
    <source>
        <strain evidence="3 4">NBRC 108639</strain>
    </source>
</reference>
<keyword evidence="2" id="KW-0812">Transmembrane</keyword>
<keyword evidence="2" id="KW-0472">Membrane</keyword>
<dbReference type="InterPro" id="IPR012507">
    <property type="entry name" value="YibE_F"/>
</dbReference>
<feature type="transmembrane region" description="Helical" evidence="2">
    <location>
        <begin position="29"/>
        <end position="48"/>
    </location>
</feature>
<keyword evidence="4" id="KW-1185">Reference proteome</keyword>
<organism evidence="3 4">
    <name type="scientific">Phytohabitans houttuyneae</name>
    <dbReference type="NCBI Taxonomy" id="1076126"/>
    <lineage>
        <taxon>Bacteria</taxon>
        <taxon>Bacillati</taxon>
        <taxon>Actinomycetota</taxon>
        <taxon>Actinomycetes</taxon>
        <taxon>Micromonosporales</taxon>
        <taxon>Micromonosporaceae</taxon>
    </lineage>
</organism>
<evidence type="ECO:0000313" key="3">
    <source>
        <dbReference type="EMBL" id="GFJ75964.1"/>
    </source>
</evidence>
<dbReference type="PANTHER" id="PTHR41771:SF1">
    <property type="entry name" value="MEMBRANE PROTEIN"/>
    <property type="match status" value="1"/>
</dbReference>
<keyword evidence="2" id="KW-1133">Transmembrane helix</keyword>
<proteinExistence type="predicted"/>
<feature type="transmembrane region" description="Helical" evidence="2">
    <location>
        <begin position="374"/>
        <end position="396"/>
    </location>
</feature>
<feature type="transmembrane region" description="Helical" evidence="2">
    <location>
        <begin position="332"/>
        <end position="354"/>
    </location>
</feature>
<sequence>MADLGPGGHAHSHTHGGDRPHHQRAGRTALIVLAVAAAATVAAMALLWPRGDVGGDQAAGEAQVTGDVVAVAITPCPELPDSPQVVPRGGPQECGTVTIKLTSGPDKGQQIETDKPRGPGSPEVGEGDHLTLIHTEGTASGVAYQILDHQRGNGLWVLVVAFALAVVAFGRLRGLAALGGLAITFGVLLFFIVPAILDGRSPLLVAVVGSTAIMLSVLYLTHGFTVPTTVAVLGTLASLTLTGLLAAAATAALHLTGVGTEETNFLTIAYSDVNMQGLLLAGILIGSLGVLDDVAVTQAVTVSELAHANPALSATRLYRAAARVGRAHITSVINTLVLAYAGASLPLLILLAAGNARLGESLTSQMLSQEIVRSVVGTMGLIAAVPITTALAAFAATRKPKSKPAAPAAAPTPPAPRRRRGIDVTSDDWLPGAADDVGHLRPGRHAQFPEDVGDVHGGGLR</sequence>
<feature type="transmembrane region" description="Helical" evidence="2">
    <location>
        <begin position="232"/>
        <end position="253"/>
    </location>
</feature>
<dbReference type="AlphaFoldDB" id="A0A6V8JXK5"/>
<feature type="transmembrane region" description="Helical" evidence="2">
    <location>
        <begin position="154"/>
        <end position="170"/>
    </location>
</feature>
<dbReference type="Pfam" id="PF07907">
    <property type="entry name" value="YibE_F"/>
    <property type="match status" value="1"/>
</dbReference>
<feature type="transmembrane region" description="Helical" evidence="2">
    <location>
        <begin position="273"/>
        <end position="291"/>
    </location>
</feature>
<dbReference type="EMBL" id="BLPF01000001">
    <property type="protein sequence ID" value="GFJ75964.1"/>
    <property type="molecule type" value="Genomic_DNA"/>
</dbReference>
<name>A0A6V8JXK5_9ACTN</name>
<evidence type="ECO:0000256" key="2">
    <source>
        <dbReference type="SAM" id="Phobius"/>
    </source>
</evidence>
<evidence type="ECO:0000256" key="1">
    <source>
        <dbReference type="SAM" id="MobiDB-lite"/>
    </source>
</evidence>
<protein>
    <submittedName>
        <fullName evidence="3">Membrane protein</fullName>
    </submittedName>
</protein>
<feature type="transmembrane region" description="Helical" evidence="2">
    <location>
        <begin position="177"/>
        <end position="197"/>
    </location>
</feature>
<feature type="region of interest" description="Disordered" evidence="1">
    <location>
        <begin position="102"/>
        <end position="124"/>
    </location>
</feature>
<reference evidence="3 4" key="2">
    <citation type="submission" date="2020-03" db="EMBL/GenBank/DDBJ databases">
        <authorList>
            <person name="Ichikawa N."/>
            <person name="Kimura A."/>
            <person name="Kitahashi Y."/>
            <person name="Uohara A."/>
        </authorList>
    </citation>
    <scope>NUCLEOTIDE SEQUENCE [LARGE SCALE GENOMIC DNA]</scope>
    <source>
        <strain evidence="3 4">NBRC 108639</strain>
    </source>
</reference>
<dbReference type="Proteomes" id="UP000482800">
    <property type="component" value="Unassembled WGS sequence"/>
</dbReference>
<evidence type="ECO:0000313" key="4">
    <source>
        <dbReference type="Proteomes" id="UP000482800"/>
    </source>
</evidence>
<comment type="caution">
    <text evidence="3">The sequence shown here is derived from an EMBL/GenBank/DDBJ whole genome shotgun (WGS) entry which is preliminary data.</text>
</comment>
<dbReference type="RefSeq" id="WP_246273103.1">
    <property type="nucleotide sequence ID" value="NZ_BAABGO010000007.1"/>
</dbReference>